<gene>
    <name evidence="1" type="ORF">EZS28_014485</name>
</gene>
<dbReference type="Proteomes" id="UP000324800">
    <property type="component" value="Unassembled WGS sequence"/>
</dbReference>
<accession>A0A5J4W5G4</accession>
<evidence type="ECO:0000313" key="1">
    <source>
        <dbReference type="EMBL" id="KAA6389990.1"/>
    </source>
</evidence>
<sequence length="170" mass="19077">MRNIIHSDKDRQNKEKERDIYTQLKNDGTLTIIGNSCVINGENEQIRKDGAYVYGKIIRAWDIEDNLKEILIRQLKQMIFEEKAVGKTADLIDILSGLALGKSNVPAIASEDFIQSANIFIQSPDEYIQGSILELLLILAENGDTEIQQQVKQAVSDHGFLQTLSSSLKT</sequence>
<name>A0A5J4W5G4_9EUKA</name>
<dbReference type="SUPFAM" id="SSF48371">
    <property type="entry name" value="ARM repeat"/>
    <property type="match status" value="1"/>
</dbReference>
<protein>
    <submittedName>
        <fullName evidence="1">Uncharacterized protein</fullName>
    </submittedName>
</protein>
<dbReference type="EMBL" id="SNRW01003388">
    <property type="protein sequence ID" value="KAA6389990.1"/>
    <property type="molecule type" value="Genomic_DNA"/>
</dbReference>
<dbReference type="AlphaFoldDB" id="A0A5J4W5G4"/>
<reference evidence="1 2" key="1">
    <citation type="submission" date="2019-03" db="EMBL/GenBank/DDBJ databases">
        <title>Single cell metagenomics reveals metabolic interactions within the superorganism composed of flagellate Streblomastix strix and complex community of Bacteroidetes bacteria on its surface.</title>
        <authorList>
            <person name="Treitli S.C."/>
            <person name="Kolisko M."/>
            <person name="Husnik F."/>
            <person name="Keeling P."/>
            <person name="Hampl V."/>
        </authorList>
    </citation>
    <scope>NUCLEOTIDE SEQUENCE [LARGE SCALE GENOMIC DNA]</scope>
    <source>
        <strain evidence="1">ST1C</strain>
    </source>
</reference>
<comment type="caution">
    <text evidence="1">The sequence shown here is derived from an EMBL/GenBank/DDBJ whole genome shotgun (WGS) entry which is preliminary data.</text>
</comment>
<dbReference type="InterPro" id="IPR016024">
    <property type="entry name" value="ARM-type_fold"/>
</dbReference>
<organism evidence="1 2">
    <name type="scientific">Streblomastix strix</name>
    <dbReference type="NCBI Taxonomy" id="222440"/>
    <lineage>
        <taxon>Eukaryota</taxon>
        <taxon>Metamonada</taxon>
        <taxon>Preaxostyla</taxon>
        <taxon>Oxymonadida</taxon>
        <taxon>Streblomastigidae</taxon>
        <taxon>Streblomastix</taxon>
    </lineage>
</organism>
<evidence type="ECO:0000313" key="2">
    <source>
        <dbReference type="Proteomes" id="UP000324800"/>
    </source>
</evidence>
<proteinExistence type="predicted"/>